<protein>
    <submittedName>
        <fullName evidence="4">Uncharacterized protein LOC109391016 isoform X2</fullName>
    </submittedName>
</protein>
<feature type="region of interest" description="Disordered" evidence="1">
    <location>
        <begin position="238"/>
        <end position="267"/>
    </location>
</feature>
<dbReference type="InterPro" id="IPR015416">
    <property type="entry name" value="Znf_H2C2_histone_UAS-bd"/>
</dbReference>
<evidence type="ECO:0000256" key="1">
    <source>
        <dbReference type="SAM" id="MobiDB-lite"/>
    </source>
</evidence>
<organism evidence="3 4">
    <name type="scientific">Hipposideros armiger</name>
    <name type="common">Great Himalayan leaf-nosed bat</name>
    <dbReference type="NCBI Taxonomy" id="186990"/>
    <lineage>
        <taxon>Eukaryota</taxon>
        <taxon>Metazoa</taxon>
        <taxon>Chordata</taxon>
        <taxon>Craniata</taxon>
        <taxon>Vertebrata</taxon>
        <taxon>Euteleostomi</taxon>
        <taxon>Mammalia</taxon>
        <taxon>Eutheria</taxon>
        <taxon>Laurasiatheria</taxon>
        <taxon>Chiroptera</taxon>
        <taxon>Yinpterochiroptera</taxon>
        <taxon>Rhinolophoidea</taxon>
        <taxon>Hipposideridae</taxon>
        <taxon>Hipposideros</taxon>
    </lineage>
</organism>
<feature type="domain" description="Zinc finger H2C2-type histone UAS binding" evidence="2">
    <location>
        <begin position="133"/>
        <end position="171"/>
    </location>
</feature>
<keyword evidence="3" id="KW-1185">Reference proteome</keyword>
<reference evidence="4" key="1">
    <citation type="submission" date="2025-08" db="UniProtKB">
        <authorList>
            <consortium name="RefSeq"/>
        </authorList>
    </citation>
    <scope>IDENTIFICATION</scope>
    <source>
        <tissue evidence="4">Muscle</tissue>
    </source>
</reference>
<dbReference type="Proteomes" id="UP000694851">
    <property type="component" value="Unplaced"/>
</dbReference>
<sequence length="267" mass="30287">MYLYPNRTRYSLQMGAVMSRTESEVKKTSPTLFDETLNKDLSSFRKDMSPKAIGNQAADQAARKAALRPVRLIDIMTTQLLEYLPDNPTYTEEERQSFLSQQARLLPDGWYRTPDSRLCLPKALGRQLLAQFHQLTHLGARKQGELVRSKFRIPDLTAITQDITLRCLACAKSLQALQTLQTELHRIIQAAQPDRGPLQPHLFLPRVTVLARRIPSKTLEPTWKGPYIVTLTKLPGSPPGFTTRKSSLPRRIPKRDGRFSASPATKR</sequence>
<accession>A0A8B7SNX1</accession>
<name>A0A8B7SNX1_HIPAR</name>
<gene>
    <name evidence="4" type="primary">LOC109391016</name>
</gene>
<dbReference type="Gene3D" id="1.10.340.70">
    <property type="match status" value="1"/>
</dbReference>
<dbReference type="Gene3D" id="2.30.30.850">
    <property type="match status" value="1"/>
</dbReference>
<dbReference type="Pfam" id="PF09337">
    <property type="entry name" value="zf-H2C2"/>
    <property type="match status" value="1"/>
</dbReference>
<dbReference type="AlphaFoldDB" id="A0A8B7SNX1"/>
<dbReference type="RefSeq" id="XP_019513725.1">
    <property type="nucleotide sequence ID" value="XM_019658180.1"/>
</dbReference>
<evidence type="ECO:0000259" key="2">
    <source>
        <dbReference type="Pfam" id="PF09337"/>
    </source>
</evidence>
<evidence type="ECO:0000313" key="3">
    <source>
        <dbReference type="Proteomes" id="UP000694851"/>
    </source>
</evidence>
<dbReference type="GeneID" id="109391016"/>
<proteinExistence type="predicted"/>
<dbReference type="OrthoDB" id="9534803at2759"/>
<evidence type="ECO:0000313" key="4">
    <source>
        <dbReference type="RefSeq" id="XP_019513725.1"/>
    </source>
</evidence>